<dbReference type="InterPro" id="IPR050447">
    <property type="entry name" value="Erg6_SMT_methyltransf"/>
</dbReference>
<comment type="pathway">
    <text evidence="2">Steroid biosynthesis; sterol biosynthesis.</text>
</comment>
<evidence type="ECO:0000256" key="19">
    <source>
        <dbReference type="RuleBase" id="RU362025"/>
    </source>
</evidence>
<evidence type="ECO:0000313" key="24">
    <source>
        <dbReference type="Proteomes" id="UP001341281"/>
    </source>
</evidence>
<evidence type="ECO:0000256" key="12">
    <source>
        <dbReference type="ARBA" id="ARBA00023136"/>
    </source>
</evidence>
<feature type="compositionally biased region" description="Low complexity" evidence="20">
    <location>
        <begin position="211"/>
        <end position="241"/>
    </location>
</feature>
<dbReference type="GO" id="GO:0005783">
    <property type="term" value="C:endoplasmic reticulum"/>
    <property type="evidence" value="ECO:0007669"/>
    <property type="project" value="TreeGrafter"/>
</dbReference>
<evidence type="ECO:0000256" key="10">
    <source>
        <dbReference type="ARBA" id="ARBA00023011"/>
    </source>
</evidence>
<keyword evidence="14" id="KW-0753">Steroid metabolism</keyword>
<keyword evidence="12 21" id="KW-0472">Membrane</keyword>
<evidence type="ECO:0000256" key="1">
    <source>
        <dbReference type="ARBA" id="ARBA00004141"/>
    </source>
</evidence>
<dbReference type="InterPro" id="IPR004776">
    <property type="entry name" value="Mem_transp_PIN-like"/>
</dbReference>
<keyword evidence="10" id="KW-0756">Sterol biosynthesis</keyword>
<dbReference type="PANTHER" id="PTHR44068">
    <property type="entry name" value="ZGC:194242"/>
    <property type="match status" value="1"/>
</dbReference>
<dbReference type="PANTHER" id="PTHR44068:SF1">
    <property type="entry name" value="HYPOTHETICAL LOC100005854"/>
    <property type="match status" value="1"/>
</dbReference>
<feature type="compositionally biased region" description="Pro residues" evidence="20">
    <location>
        <begin position="201"/>
        <end position="210"/>
    </location>
</feature>
<evidence type="ECO:0000256" key="13">
    <source>
        <dbReference type="ARBA" id="ARBA00023166"/>
    </source>
</evidence>
<keyword evidence="13" id="KW-1207">Sterol metabolism</keyword>
<dbReference type="GO" id="GO:0032259">
    <property type="term" value="P:methylation"/>
    <property type="evidence" value="ECO:0007669"/>
    <property type="project" value="UniProtKB-KW"/>
</dbReference>
<dbReference type="InterPro" id="IPR013705">
    <property type="entry name" value="Sterol_MeTrfase_C"/>
</dbReference>
<dbReference type="EMBL" id="CP144747">
    <property type="protein sequence ID" value="WVZ62395.1"/>
    <property type="molecule type" value="Genomic_DNA"/>
</dbReference>
<evidence type="ECO:0000256" key="18">
    <source>
        <dbReference type="PROSITE-ProRule" id="PRU01022"/>
    </source>
</evidence>
<evidence type="ECO:0000256" key="2">
    <source>
        <dbReference type="ARBA" id="ARBA00004938"/>
    </source>
</evidence>
<keyword evidence="4 18" id="KW-0489">Methyltransferase</keyword>
<evidence type="ECO:0000256" key="5">
    <source>
        <dbReference type="ARBA" id="ARBA00022679"/>
    </source>
</evidence>
<keyword evidence="15" id="KW-0927">Auxin signaling pathway</keyword>
<keyword evidence="3" id="KW-0444">Lipid biosynthesis</keyword>
<dbReference type="SUPFAM" id="SSF53335">
    <property type="entry name" value="S-adenosyl-L-methionine-dependent methyltransferases"/>
    <property type="match status" value="1"/>
</dbReference>
<dbReference type="Pfam" id="PF08241">
    <property type="entry name" value="Methyltransf_11"/>
    <property type="match status" value="1"/>
</dbReference>
<evidence type="ECO:0000256" key="15">
    <source>
        <dbReference type="ARBA" id="ARBA00023294"/>
    </source>
</evidence>
<comment type="subcellular location">
    <subcellularLocation>
        <location evidence="1">Membrane</location>
        <topology evidence="1">Multi-pass membrane protein</topology>
    </subcellularLocation>
</comment>
<evidence type="ECO:0000256" key="9">
    <source>
        <dbReference type="ARBA" id="ARBA00022989"/>
    </source>
</evidence>
<dbReference type="InterPro" id="IPR030384">
    <property type="entry name" value="MeTrfase_SMT"/>
</dbReference>
<dbReference type="InterPro" id="IPR029063">
    <property type="entry name" value="SAM-dependent_MTases_sf"/>
</dbReference>
<keyword evidence="5 18" id="KW-0808">Transferase</keyword>
<evidence type="ECO:0000256" key="6">
    <source>
        <dbReference type="ARBA" id="ARBA00022691"/>
    </source>
</evidence>
<evidence type="ECO:0000256" key="20">
    <source>
        <dbReference type="SAM" id="MobiDB-lite"/>
    </source>
</evidence>
<keyword evidence="7 21" id="KW-0812">Transmembrane</keyword>
<gene>
    <name evidence="23" type="ORF">U9M48_012151</name>
</gene>
<evidence type="ECO:0000256" key="3">
    <source>
        <dbReference type="ARBA" id="ARBA00022516"/>
    </source>
</evidence>
<dbReference type="GO" id="GO:0055085">
    <property type="term" value="P:transmembrane transport"/>
    <property type="evidence" value="ECO:0007669"/>
    <property type="project" value="InterPro"/>
</dbReference>
<evidence type="ECO:0000256" key="7">
    <source>
        <dbReference type="ARBA" id="ARBA00022692"/>
    </source>
</evidence>
<evidence type="ECO:0000256" key="14">
    <source>
        <dbReference type="ARBA" id="ARBA00023221"/>
    </source>
</evidence>
<evidence type="ECO:0000256" key="11">
    <source>
        <dbReference type="ARBA" id="ARBA00023098"/>
    </source>
</evidence>
<dbReference type="Gene3D" id="3.40.50.150">
    <property type="entry name" value="Vaccinia Virus protein VP39"/>
    <property type="match status" value="1"/>
</dbReference>
<evidence type="ECO:0000256" key="17">
    <source>
        <dbReference type="ARBA" id="ARBA00058522"/>
    </source>
</evidence>
<keyword evidence="6 18" id="KW-0949">S-adenosyl-L-methionine</keyword>
<dbReference type="EC" id="2.1.1.-" evidence="19"/>
<dbReference type="GO" id="GO:0009734">
    <property type="term" value="P:auxin-activated signaling pathway"/>
    <property type="evidence" value="ECO:0007669"/>
    <property type="project" value="UniProtKB-KW"/>
</dbReference>
<feature type="transmembrane region" description="Helical" evidence="21">
    <location>
        <begin position="7"/>
        <end position="28"/>
    </location>
</feature>
<evidence type="ECO:0000313" key="23">
    <source>
        <dbReference type="EMBL" id="WVZ62395.1"/>
    </source>
</evidence>
<sequence>MITVVNLCHVLTPVVPLYMATMLTYGSVRWWHIFTPSWCVGIDRFIVLFTVLLLLFHFISTNDPFAMNLRFIAANTMEKLATLALLALASRCPCHPAAPLHFPYDAAASIISFRVNSDILLARGTGSSLSSPAVRNPSPHCARPVALRLLAPSHGAAGGRRKLYPLVPMSAGEREREEIRQGAWRSFLCHATILTTFSPAPAAPHSPARPTPSALSHQPAARASSSSSNPSCTAVPQGGSRSSSSIAAAAAAAAEYKMSKSGALDLASGLGGKINKDEVKSAVDEYEKYHGYYGGKEEARKSNYTDMVNKYYDLATSFYEYGWGESFHFAHRWNGESLRESIKRHEHFLALQLGLKPGMKVLDVGCGIGGPLREIARFSLTSVTGLNNNEYQITRGKELNRLAGVSGTCDFVKADFMKMPFDDNSFDAVYAIEATCHAPDPVGCYKEIYRVLKPGQCFAVYEWCITDHYDPNNATHKRIKDEVELGNGLPDIRSTRQCLQAVKDAGFEVVWDKDLAEDSPLPWYLPLDPSRFSLSSFRLTSVGRMITRTMVKALEYVGLAPQGSERVSNFLEKAAEGLVEGGKNQLRFEQSVDSAHEAGAREA</sequence>
<keyword evidence="8" id="KW-0752">Steroid biosynthesis</keyword>
<dbReference type="PROSITE" id="PS51685">
    <property type="entry name" value="SAM_MT_ERG6_SMT"/>
    <property type="match status" value="1"/>
</dbReference>
<reference evidence="23 24" key="1">
    <citation type="submission" date="2024-02" db="EMBL/GenBank/DDBJ databases">
        <title>High-quality chromosome-scale genome assembly of Pensacola bahiagrass (Paspalum notatum Flugge var. saurae).</title>
        <authorList>
            <person name="Vega J.M."/>
            <person name="Podio M."/>
            <person name="Orjuela J."/>
            <person name="Siena L.A."/>
            <person name="Pessino S.C."/>
            <person name="Combes M.C."/>
            <person name="Mariac C."/>
            <person name="Albertini E."/>
            <person name="Pupilli F."/>
            <person name="Ortiz J.P.A."/>
            <person name="Leblanc O."/>
        </authorList>
    </citation>
    <scope>NUCLEOTIDE SEQUENCE [LARGE SCALE GENOMIC DNA]</scope>
    <source>
        <strain evidence="23">R1</strain>
        <tissue evidence="23">Leaf</tissue>
    </source>
</reference>
<feature type="region of interest" description="Disordered" evidence="20">
    <location>
        <begin position="199"/>
        <end position="241"/>
    </location>
</feature>
<keyword evidence="11" id="KW-0443">Lipid metabolism</keyword>
<dbReference type="GO" id="GO:0016020">
    <property type="term" value="C:membrane"/>
    <property type="evidence" value="ECO:0007669"/>
    <property type="project" value="UniProtKB-SubCell"/>
</dbReference>
<keyword evidence="24" id="KW-1185">Reference proteome</keyword>
<dbReference type="InterPro" id="IPR013216">
    <property type="entry name" value="Methyltransf_11"/>
</dbReference>
<proteinExistence type="inferred from homology"/>
<keyword evidence="9 21" id="KW-1133">Transmembrane helix</keyword>
<organism evidence="23 24">
    <name type="scientific">Paspalum notatum var. saurae</name>
    <dbReference type="NCBI Taxonomy" id="547442"/>
    <lineage>
        <taxon>Eukaryota</taxon>
        <taxon>Viridiplantae</taxon>
        <taxon>Streptophyta</taxon>
        <taxon>Embryophyta</taxon>
        <taxon>Tracheophyta</taxon>
        <taxon>Spermatophyta</taxon>
        <taxon>Magnoliopsida</taxon>
        <taxon>Liliopsida</taxon>
        <taxon>Poales</taxon>
        <taxon>Poaceae</taxon>
        <taxon>PACMAD clade</taxon>
        <taxon>Panicoideae</taxon>
        <taxon>Andropogonodae</taxon>
        <taxon>Paspaleae</taxon>
        <taxon>Paspalinae</taxon>
        <taxon>Paspalum</taxon>
    </lineage>
</organism>
<feature type="transmembrane region" description="Helical" evidence="21">
    <location>
        <begin position="40"/>
        <end position="59"/>
    </location>
</feature>
<dbReference type="GO" id="GO:0003838">
    <property type="term" value="F:sterol 24-C-methyltransferase activity"/>
    <property type="evidence" value="ECO:0007669"/>
    <property type="project" value="TreeGrafter"/>
</dbReference>
<evidence type="ECO:0000256" key="16">
    <source>
        <dbReference type="ARBA" id="ARBA00038188"/>
    </source>
</evidence>
<comment type="function">
    <text evidence="17">Catalyzes the methyl transfer from S-adenosyl-methionine to the C-24 of cycloartenol to form 24-methylene cycloartenol.</text>
</comment>
<accession>A0AAQ3WIA0</accession>
<evidence type="ECO:0000259" key="22">
    <source>
        <dbReference type="PROSITE" id="PS51685"/>
    </source>
</evidence>
<feature type="domain" description="SAM-dependent methyltransferase Erg6/SMT-type" evidence="22">
    <location>
        <begin position="311"/>
        <end position="603"/>
    </location>
</feature>
<dbReference type="FunFam" id="3.40.50.150:FF:000161">
    <property type="entry name" value="Methyltransferase"/>
    <property type="match status" value="1"/>
</dbReference>
<dbReference type="Pfam" id="PF03547">
    <property type="entry name" value="Mem_trans"/>
    <property type="match status" value="1"/>
</dbReference>
<name>A0AAQ3WIA0_PASNO</name>
<evidence type="ECO:0000256" key="4">
    <source>
        <dbReference type="ARBA" id="ARBA00022603"/>
    </source>
</evidence>
<dbReference type="AlphaFoldDB" id="A0AAQ3WIA0"/>
<dbReference type="CDD" id="cd02440">
    <property type="entry name" value="AdoMet_MTases"/>
    <property type="match status" value="1"/>
</dbReference>
<dbReference type="GO" id="GO:0016126">
    <property type="term" value="P:sterol biosynthetic process"/>
    <property type="evidence" value="ECO:0007669"/>
    <property type="project" value="UniProtKB-KW"/>
</dbReference>
<evidence type="ECO:0000256" key="8">
    <source>
        <dbReference type="ARBA" id="ARBA00022955"/>
    </source>
</evidence>
<dbReference type="Pfam" id="PF08498">
    <property type="entry name" value="Sterol_MT_C"/>
    <property type="match status" value="1"/>
</dbReference>
<comment type="similarity">
    <text evidence="16 18 19">Belongs to the class I-like SAM-binding methyltransferase superfamily. Erg6/SMT family.</text>
</comment>
<evidence type="ECO:0000256" key="21">
    <source>
        <dbReference type="SAM" id="Phobius"/>
    </source>
</evidence>
<protein>
    <recommendedName>
        <fullName evidence="19">Methyltransferase</fullName>
        <ecNumber evidence="19">2.1.1.-</ecNumber>
    </recommendedName>
</protein>
<dbReference type="Proteomes" id="UP001341281">
    <property type="component" value="Chromosome 03"/>
</dbReference>